<accession>A0AAD7ZMD4</accession>
<sequence>EIIEFPCIKISAESCEIEEVFHQYVRPKYHPVLTSFCTDLTGITQEMVCNQPYFEEVFVNFQNWLEETGACSSKSNSIFVTSGDWDLKIMLPHQCEQLGLEIPPQMKYWIDIKQTFVTATGQYPRGIIDLMNRLELNHTGRLHSGIDDCRSIVSIVKALVSKGTHPL</sequence>
<keyword evidence="6" id="KW-1185">Reference proteome</keyword>
<dbReference type="Proteomes" id="UP001233999">
    <property type="component" value="Unassembled WGS sequence"/>
</dbReference>
<dbReference type="Gene3D" id="3.30.420.10">
    <property type="entry name" value="Ribonuclease H-like superfamily/Ribonuclease H"/>
    <property type="match status" value="1"/>
</dbReference>
<name>A0AAD7ZMD4_DIPPU</name>
<dbReference type="InterPro" id="IPR012337">
    <property type="entry name" value="RNaseH-like_sf"/>
</dbReference>
<dbReference type="GO" id="GO:0003676">
    <property type="term" value="F:nucleic acid binding"/>
    <property type="evidence" value="ECO:0007669"/>
    <property type="project" value="InterPro"/>
</dbReference>
<dbReference type="AlphaFoldDB" id="A0AAD7ZMD4"/>
<evidence type="ECO:0000313" key="5">
    <source>
        <dbReference type="EMBL" id="KAJ9583006.1"/>
    </source>
</evidence>
<dbReference type="Pfam" id="PF00929">
    <property type="entry name" value="RNase_T"/>
    <property type="match status" value="1"/>
</dbReference>
<proteinExistence type="predicted"/>
<keyword evidence="2" id="KW-0378">Hydrolase</keyword>
<evidence type="ECO:0000259" key="4">
    <source>
        <dbReference type="SMART" id="SM00479"/>
    </source>
</evidence>
<dbReference type="PANTHER" id="PTHR23044:SF61">
    <property type="entry name" value="3'-5' EXORIBONUCLEASE 1-RELATED"/>
    <property type="match status" value="1"/>
</dbReference>
<dbReference type="InterPro" id="IPR051274">
    <property type="entry name" value="3-5_Exoribonuclease"/>
</dbReference>
<dbReference type="EMBL" id="JASPKZ010007691">
    <property type="protein sequence ID" value="KAJ9583006.1"/>
    <property type="molecule type" value="Genomic_DNA"/>
</dbReference>
<feature type="non-terminal residue" evidence="5">
    <location>
        <position position="1"/>
    </location>
</feature>
<dbReference type="GO" id="GO:0000175">
    <property type="term" value="F:3'-5'-RNA exonuclease activity"/>
    <property type="evidence" value="ECO:0007669"/>
    <property type="project" value="InterPro"/>
</dbReference>
<feature type="non-terminal residue" evidence="5">
    <location>
        <position position="167"/>
    </location>
</feature>
<dbReference type="CDD" id="cd06133">
    <property type="entry name" value="ERI-1_3'hExo_like"/>
    <property type="match status" value="1"/>
</dbReference>
<dbReference type="InterPro" id="IPR036397">
    <property type="entry name" value="RNaseH_sf"/>
</dbReference>
<feature type="domain" description="Exonuclease" evidence="4">
    <location>
        <begin position="1"/>
        <end position="165"/>
    </location>
</feature>
<reference evidence="5" key="1">
    <citation type="journal article" date="2023" name="IScience">
        <title>Live-bearing cockroach genome reveals convergent evolutionary mechanisms linked to viviparity in insects and beyond.</title>
        <authorList>
            <person name="Fouks B."/>
            <person name="Harrison M.C."/>
            <person name="Mikhailova A.A."/>
            <person name="Marchal E."/>
            <person name="English S."/>
            <person name="Carruthers M."/>
            <person name="Jennings E.C."/>
            <person name="Chiamaka E.L."/>
            <person name="Frigard R.A."/>
            <person name="Pippel M."/>
            <person name="Attardo G.M."/>
            <person name="Benoit J.B."/>
            <person name="Bornberg-Bauer E."/>
            <person name="Tobe S.S."/>
        </authorList>
    </citation>
    <scope>NUCLEOTIDE SEQUENCE</scope>
    <source>
        <strain evidence="5">Stay&amp;Tobe</strain>
    </source>
</reference>
<evidence type="ECO:0000256" key="1">
    <source>
        <dbReference type="ARBA" id="ARBA00022722"/>
    </source>
</evidence>
<organism evidence="5 6">
    <name type="scientific">Diploptera punctata</name>
    <name type="common">Pacific beetle cockroach</name>
    <dbReference type="NCBI Taxonomy" id="6984"/>
    <lineage>
        <taxon>Eukaryota</taxon>
        <taxon>Metazoa</taxon>
        <taxon>Ecdysozoa</taxon>
        <taxon>Arthropoda</taxon>
        <taxon>Hexapoda</taxon>
        <taxon>Insecta</taxon>
        <taxon>Pterygota</taxon>
        <taxon>Neoptera</taxon>
        <taxon>Polyneoptera</taxon>
        <taxon>Dictyoptera</taxon>
        <taxon>Blattodea</taxon>
        <taxon>Blaberoidea</taxon>
        <taxon>Blaberidae</taxon>
        <taxon>Diplopterinae</taxon>
        <taxon>Diploptera</taxon>
    </lineage>
</organism>
<dbReference type="PANTHER" id="PTHR23044">
    <property type="entry name" value="3'-5' EXONUCLEASE ERI1-RELATED"/>
    <property type="match status" value="1"/>
</dbReference>
<evidence type="ECO:0000313" key="6">
    <source>
        <dbReference type="Proteomes" id="UP001233999"/>
    </source>
</evidence>
<dbReference type="SMART" id="SM00479">
    <property type="entry name" value="EXOIII"/>
    <property type="match status" value="1"/>
</dbReference>
<gene>
    <name evidence="5" type="ORF">L9F63_022622</name>
</gene>
<comment type="caution">
    <text evidence="5">The sequence shown here is derived from an EMBL/GenBank/DDBJ whole genome shotgun (WGS) entry which is preliminary data.</text>
</comment>
<evidence type="ECO:0000256" key="3">
    <source>
        <dbReference type="ARBA" id="ARBA00022839"/>
    </source>
</evidence>
<reference evidence="5" key="2">
    <citation type="submission" date="2023-05" db="EMBL/GenBank/DDBJ databases">
        <authorList>
            <person name="Fouks B."/>
        </authorList>
    </citation>
    <scope>NUCLEOTIDE SEQUENCE</scope>
    <source>
        <strain evidence="5">Stay&amp;Tobe</strain>
        <tissue evidence="5">Testes</tissue>
    </source>
</reference>
<protein>
    <recommendedName>
        <fullName evidence="4">Exonuclease domain-containing protein</fullName>
    </recommendedName>
</protein>
<dbReference type="InterPro" id="IPR047201">
    <property type="entry name" value="ERI-1_3'hExo-like"/>
</dbReference>
<keyword evidence="1" id="KW-0540">Nuclease</keyword>
<keyword evidence="3" id="KW-0269">Exonuclease</keyword>
<dbReference type="SUPFAM" id="SSF53098">
    <property type="entry name" value="Ribonuclease H-like"/>
    <property type="match status" value="1"/>
</dbReference>
<evidence type="ECO:0000256" key="2">
    <source>
        <dbReference type="ARBA" id="ARBA00022801"/>
    </source>
</evidence>
<dbReference type="InterPro" id="IPR013520">
    <property type="entry name" value="Ribonucl_H"/>
</dbReference>